<dbReference type="Proteomes" id="UP001187066">
    <property type="component" value="Unassembled WGS sequence"/>
</dbReference>
<dbReference type="InterPro" id="IPR011990">
    <property type="entry name" value="TPR-like_helical_dom_sf"/>
</dbReference>
<dbReference type="RefSeq" id="WP_317678648.1">
    <property type="nucleotide sequence ID" value="NZ_JAWLOF010000010.1"/>
</dbReference>
<organism evidence="1 2">
    <name type="scientific">Atlantibacter subterraneus</name>
    <dbReference type="NCBI Taxonomy" id="255519"/>
    <lineage>
        <taxon>Bacteria</taxon>
        <taxon>Pseudomonadati</taxon>
        <taxon>Pseudomonadota</taxon>
        <taxon>Gammaproteobacteria</taxon>
        <taxon>Enterobacterales</taxon>
        <taxon>Enterobacteriaceae</taxon>
        <taxon>Atlantibacter</taxon>
    </lineage>
</organism>
<proteinExistence type="predicted"/>
<keyword evidence="2" id="KW-1185">Reference proteome</keyword>
<dbReference type="EMBL" id="JAWLOF010000010">
    <property type="protein sequence ID" value="MDV7023887.1"/>
    <property type="molecule type" value="Genomic_DNA"/>
</dbReference>
<accession>A0ABU4E442</accession>
<comment type="caution">
    <text evidence="1">The sequence shown here is derived from an EMBL/GenBank/DDBJ whole genome shotgun (WGS) entry which is preliminary data.</text>
</comment>
<evidence type="ECO:0008006" key="3">
    <source>
        <dbReference type="Google" id="ProtNLM"/>
    </source>
</evidence>
<dbReference type="Gene3D" id="1.25.40.10">
    <property type="entry name" value="Tetratricopeptide repeat domain"/>
    <property type="match status" value="1"/>
</dbReference>
<sequence>MNQASHESSSLRIKFGCVRTLFTALLISSCTLFCQDVLASNTANENTPGSIATDSKAVFERAVDDYFSGRYGEAKKAFGQLHETDYADASTVPAAVNLAAMGKYTSSLKAFGRIKKSTNVREKQYAQLWELWLTAKQWRGSNKELNKKLERLVSSQDWQPSYMQSIAKLYVGQETIENVFNSVSTQGSDETLRKDALTEATFFAGGYLQNVKHDNAAALRLFNDNLNKLNSVSLERPFIDRECASLNKLAPQSK</sequence>
<gene>
    <name evidence="1" type="ORF">R4P48_14515</name>
</gene>
<reference evidence="1 2" key="1">
    <citation type="submission" date="2023-10" db="EMBL/GenBank/DDBJ databases">
        <authorList>
            <person name="Dale J."/>
        </authorList>
    </citation>
    <scope>NUCLEOTIDE SEQUENCE [LARGE SCALE GENOMIC DNA]</scope>
    <source>
        <strain evidence="1 2">2023EL-00970</strain>
    </source>
</reference>
<name>A0ABU4E442_9ENTR</name>
<protein>
    <recommendedName>
        <fullName evidence="3">Tetratricopeptide repeat protein</fullName>
    </recommendedName>
</protein>
<evidence type="ECO:0000313" key="2">
    <source>
        <dbReference type="Proteomes" id="UP001187066"/>
    </source>
</evidence>
<evidence type="ECO:0000313" key="1">
    <source>
        <dbReference type="EMBL" id="MDV7023887.1"/>
    </source>
</evidence>